<proteinExistence type="predicted"/>
<dbReference type="EMBL" id="JBHUDC010000003">
    <property type="protein sequence ID" value="MFD1513270.1"/>
    <property type="molecule type" value="Genomic_DNA"/>
</dbReference>
<feature type="coiled-coil region" evidence="1">
    <location>
        <begin position="125"/>
        <end position="163"/>
    </location>
</feature>
<protein>
    <submittedName>
        <fullName evidence="2">Uncharacterized protein</fullName>
    </submittedName>
</protein>
<organism evidence="2 3">
    <name type="scientific">Halomarina rubra</name>
    <dbReference type="NCBI Taxonomy" id="2071873"/>
    <lineage>
        <taxon>Archaea</taxon>
        <taxon>Methanobacteriati</taxon>
        <taxon>Methanobacteriota</taxon>
        <taxon>Stenosarchaea group</taxon>
        <taxon>Halobacteria</taxon>
        <taxon>Halobacteriales</taxon>
        <taxon>Natronomonadaceae</taxon>
        <taxon>Halomarina</taxon>
    </lineage>
</organism>
<evidence type="ECO:0000313" key="3">
    <source>
        <dbReference type="Proteomes" id="UP001597187"/>
    </source>
</evidence>
<name>A0ABD6ATR4_9EURY</name>
<accession>A0ABD6ATR4</accession>
<dbReference type="RefSeq" id="WP_250873223.1">
    <property type="nucleotide sequence ID" value="NZ_JALXFV010000003.1"/>
</dbReference>
<keyword evidence="1" id="KW-0175">Coiled coil</keyword>
<sequence length="389" mass="43234">MSDAVGAGERDTESVVAALNRAADRLDAARERVAEVGPTDLARTAAAYRELAATLDRHEEDATGYGEFDKYIAFQEAAADVFDDVDEDLPEREAFEAADEALQQKTLSAADFERARDALAPAEALADLDAEHDDAREAYRDARRAVLARRRTLEERREDLERLQRLGEADLDAPVDELRDPIEAYDAAVREAFATYREETSARDLLALVETAAADYPLVGFEAPPDRLRAFVERAQVGEEPLPQLLDYADYSNSKLSHYVEDPQALKGAVATNRTYLERLTADPLTVEWPPAPAAEVRWRCRELLAVVGRFADEETAAHLRTVRAATRREDYDRLRNSAVARAHLTTEEHEQVRSGAVASDLDRVRDDIATLETALANHPPLDELPAVE</sequence>
<dbReference type="AlphaFoldDB" id="A0ABD6ATR4"/>
<reference evidence="2 3" key="1">
    <citation type="journal article" date="2019" name="Int. J. Syst. Evol. Microbiol.">
        <title>The Global Catalogue of Microorganisms (GCM) 10K type strain sequencing project: providing services to taxonomists for standard genome sequencing and annotation.</title>
        <authorList>
            <consortium name="The Broad Institute Genomics Platform"/>
            <consortium name="The Broad Institute Genome Sequencing Center for Infectious Disease"/>
            <person name="Wu L."/>
            <person name="Ma J."/>
        </authorList>
    </citation>
    <scope>NUCLEOTIDE SEQUENCE [LARGE SCALE GENOMIC DNA]</scope>
    <source>
        <strain evidence="2 3">CGMCC 1.12563</strain>
    </source>
</reference>
<dbReference type="InterPro" id="IPR055542">
    <property type="entry name" value="DUF7118"/>
</dbReference>
<gene>
    <name evidence="2" type="ORF">ACFSBT_08270</name>
</gene>
<comment type="caution">
    <text evidence="2">The sequence shown here is derived from an EMBL/GenBank/DDBJ whole genome shotgun (WGS) entry which is preliminary data.</text>
</comment>
<dbReference type="Pfam" id="PF23432">
    <property type="entry name" value="DUF7118"/>
    <property type="match status" value="1"/>
</dbReference>
<dbReference type="Proteomes" id="UP001597187">
    <property type="component" value="Unassembled WGS sequence"/>
</dbReference>
<evidence type="ECO:0000256" key="1">
    <source>
        <dbReference type="SAM" id="Coils"/>
    </source>
</evidence>
<keyword evidence="3" id="KW-1185">Reference proteome</keyword>
<evidence type="ECO:0000313" key="2">
    <source>
        <dbReference type="EMBL" id="MFD1513270.1"/>
    </source>
</evidence>